<dbReference type="EMBL" id="OX596086">
    <property type="protein sequence ID" value="CAM9935825.1"/>
    <property type="molecule type" value="Genomic_DNA"/>
</dbReference>
<accession>A0AC59YSM0</accession>
<feature type="non-terminal residue" evidence="1">
    <location>
        <position position="68"/>
    </location>
</feature>
<sequence>EREKDNLVKQKQQPTFRQQELYPSKHHGKNCKKNLGQKGKMSRNNKQKSQLNRVERPEGGAPFCDEGK</sequence>
<reference evidence="1" key="1">
    <citation type="submission" date="2023-05" db="EMBL/GenBank/DDBJ databases">
        <authorList>
            <consortium name="ELIXIR-Norway"/>
        </authorList>
    </citation>
    <scope>NUCLEOTIDE SEQUENCE</scope>
</reference>
<proteinExistence type="predicted"/>
<evidence type="ECO:0000313" key="2">
    <source>
        <dbReference type="Proteomes" id="UP001162501"/>
    </source>
</evidence>
<feature type="non-terminal residue" evidence="1">
    <location>
        <position position="1"/>
    </location>
</feature>
<evidence type="ECO:0000313" key="1">
    <source>
        <dbReference type="EMBL" id="CAM9935825.1"/>
    </source>
</evidence>
<gene>
    <name evidence="1" type="ORF">MRATA1EN22A_LOCUS9606</name>
</gene>
<organism evidence="1 2">
    <name type="scientific">Rangifer tarandus platyrhynchus</name>
    <name type="common">Svalbard reindeer</name>
    <dbReference type="NCBI Taxonomy" id="3082113"/>
    <lineage>
        <taxon>Eukaryota</taxon>
        <taxon>Metazoa</taxon>
        <taxon>Chordata</taxon>
        <taxon>Craniata</taxon>
        <taxon>Vertebrata</taxon>
        <taxon>Euteleostomi</taxon>
        <taxon>Mammalia</taxon>
        <taxon>Eutheria</taxon>
        <taxon>Laurasiatheria</taxon>
        <taxon>Artiodactyla</taxon>
        <taxon>Ruminantia</taxon>
        <taxon>Pecora</taxon>
        <taxon>Cervidae</taxon>
        <taxon>Odocoileinae</taxon>
        <taxon>Rangifer</taxon>
    </lineage>
</organism>
<name>A0AC59YSM0_RANTA</name>
<protein>
    <submittedName>
        <fullName evidence="1">Uncharacterized protein</fullName>
    </submittedName>
</protein>
<reference evidence="1" key="2">
    <citation type="submission" date="2025-03" db="EMBL/GenBank/DDBJ databases">
        <authorList>
            <consortium name="ELIXIR-Norway"/>
            <consortium name="Elixir Norway"/>
        </authorList>
    </citation>
    <scope>NUCLEOTIDE SEQUENCE</scope>
</reference>
<dbReference type="Proteomes" id="UP001162501">
    <property type="component" value="Chromosome 2"/>
</dbReference>